<dbReference type="GO" id="GO:0006396">
    <property type="term" value="P:RNA processing"/>
    <property type="evidence" value="ECO:0007669"/>
    <property type="project" value="InterPro"/>
</dbReference>
<organism evidence="2 3">
    <name type="scientific">Caenorhabditis auriculariae</name>
    <dbReference type="NCBI Taxonomy" id="2777116"/>
    <lineage>
        <taxon>Eukaryota</taxon>
        <taxon>Metazoa</taxon>
        <taxon>Ecdysozoa</taxon>
        <taxon>Nematoda</taxon>
        <taxon>Chromadorea</taxon>
        <taxon>Rhabditida</taxon>
        <taxon>Rhabditina</taxon>
        <taxon>Rhabditomorpha</taxon>
        <taxon>Rhabditoidea</taxon>
        <taxon>Rhabditidae</taxon>
        <taxon>Peloderinae</taxon>
        <taxon>Caenorhabditis</taxon>
    </lineage>
</organism>
<dbReference type="InterPro" id="IPR002466">
    <property type="entry name" value="A_deamin"/>
</dbReference>
<dbReference type="PROSITE" id="PS50141">
    <property type="entry name" value="A_DEAMIN_EDITASE"/>
    <property type="match status" value="1"/>
</dbReference>
<protein>
    <recommendedName>
        <fullName evidence="1">A to I editase domain-containing protein</fullName>
    </recommendedName>
</protein>
<evidence type="ECO:0000259" key="1">
    <source>
        <dbReference type="PROSITE" id="PS50141"/>
    </source>
</evidence>
<dbReference type="OrthoDB" id="10268011at2759"/>
<dbReference type="PANTHER" id="PTHR10910">
    <property type="entry name" value="EUKARYOTE SPECIFIC DSRNA BINDING PROTEIN"/>
    <property type="match status" value="1"/>
</dbReference>
<evidence type="ECO:0000313" key="2">
    <source>
        <dbReference type="EMBL" id="CAD6188154.1"/>
    </source>
</evidence>
<dbReference type="Proteomes" id="UP000835052">
    <property type="component" value="Unassembled WGS sequence"/>
</dbReference>
<keyword evidence="3" id="KW-1185">Reference proteome</keyword>
<sequence length="491" mass="54962">MESKDAVIKQASIESANSELYEDVPFYVLDALRRSGKNPVSLALELGKQLEEDDLVFEFFCVNDNFVCCALVFGRKISGKAMAQKKLAKISCALKCLSEQLGYLNTKQTVKVFFENNTTLFELVRQHTYAKFYQLAQKQPLAFGTENIISSIFLMDSSSKKMKIISLATGTKCIIGTNVSCSGSTVMDCHAEILARRGLSRFLYAQLMAYLHDRRSSIFVEGSHGRLSIRPSVSFHLFVNSAPCGASRIMKNVYSDESGVMKLRFKLDKGMGTVLGRGEEMDLQTIDGIYCGDRLRTMSCSDKLLRHNVLGVQGALLSHFINPVYYSSIAVADKMDVRRMEEALVQRIKTFQPPEPFHVNKIFVAECQSNDAKIEPIIKMSSVSMNWNLADGDVELISTTTGRIKTEEGTPEGHQGDSRLSKRQMGRLFAKTSSLLGAPISAKQTYENLKLNCKHYEDAKSSLINWLRQNGYGVWQTKPSEIEMFNLNGPR</sequence>
<comment type="caution">
    <text evidence="2">The sequence shown here is derived from an EMBL/GenBank/DDBJ whole genome shotgun (WGS) entry which is preliminary data.</text>
</comment>
<dbReference type="GO" id="GO:0008251">
    <property type="term" value="F:tRNA-specific adenosine deaminase activity"/>
    <property type="evidence" value="ECO:0007669"/>
    <property type="project" value="TreeGrafter"/>
</dbReference>
<dbReference type="GO" id="GO:0005730">
    <property type="term" value="C:nucleolus"/>
    <property type="evidence" value="ECO:0007669"/>
    <property type="project" value="TreeGrafter"/>
</dbReference>
<accession>A0A8S1GYY7</accession>
<dbReference type="GO" id="GO:0003725">
    <property type="term" value="F:double-stranded RNA binding"/>
    <property type="evidence" value="ECO:0007669"/>
    <property type="project" value="TreeGrafter"/>
</dbReference>
<gene>
    <name evidence="2" type="ORF">CAUJ_LOCUS4073</name>
</gene>
<dbReference type="AlphaFoldDB" id="A0A8S1GYY7"/>
<name>A0A8S1GYY7_9PELO</name>
<feature type="domain" description="A to I editase" evidence="1">
    <location>
        <begin position="166"/>
        <end position="485"/>
    </location>
</feature>
<dbReference type="Pfam" id="PF02137">
    <property type="entry name" value="A_deamin"/>
    <property type="match status" value="1"/>
</dbReference>
<dbReference type="GO" id="GO:0003726">
    <property type="term" value="F:double-stranded RNA adenosine deaminase activity"/>
    <property type="evidence" value="ECO:0007669"/>
    <property type="project" value="TreeGrafter"/>
</dbReference>
<dbReference type="GO" id="GO:0006382">
    <property type="term" value="P:adenosine to inosine editing"/>
    <property type="evidence" value="ECO:0007669"/>
    <property type="project" value="TreeGrafter"/>
</dbReference>
<dbReference type="GO" id="GO:0005737">
    <property type="term" value="C:cytoplasm"/>
    <property type="evidence" value="ECO:0007669"/>
    <property type="project" value="TreeGrafter"/>
</dbReference>
<reference evidence="2" key="1">
    <citation type="submission" date="2020-10" db="EMBL/GenBank/DDBJ databases">
        <authorList>
            <person name="Kikuchi T."/>
        </authorList>
    </citation>
    <scope>NUCLEOTIDE SEQUENCE</scope>
    <source>
        <strain evidence="2">NKZ352</strain>
    </source>
</reference>
<evidence type="ECO:0000313" key="3">
    <source>
        <dbReference type="Proteomes" id="UP000835052"/>
    </source>
</evidence>
<proteinExistence type="predicted"/>
<dbReference type="SMART" id="SM00552">
    <property type="entry name" value="ADEAMc"/>
    <property type="match status" value="1"/>
</dbReference>
<dbReference type="PANTHER" id="PTHR10910:SF62">
    <property type="entry name" value="AT07585P-RELATED"/>
    <property type="match status" value="1"/>
</dbReference>
<dbReference type="EMBL" id="CAJGYM010000008">
    <property type="protein sequence ID" value="CAD6188154.1"/>
    <property type="molecule type" value="Genomic_DNA"/>
</dbReference>